<feature type="domain" description="RmlD-like substrate binding" evidence="3">
    <location>
        <begin position="1"/>
        <end position="290"/>
    </location>
</feature>
<protein>
    <recommendedName>
        <fullName evidence="2">dTDP-4-dehydrorhamnose reductase</fullName>
        <ecNumber evidence="2">1.1.1.133</ecNumber>
    </recommendedName>
</protein>
<reference evidence="4" key="1">
    <citation type="submission" date="2021-01" db="EMBL/GenBank/DDBJ databases">
        <title>KCTC 19127 draft genome.</title>
        <authorList>
            <person name="An D."/>
        </authorList>
    </citation>
    <scope>NUCLEOTIDE SEQUENCE</scope>
    <source>
        <strain evidence="4">KCTC 19127</strain>
    </source>
</reference>
<dbReference type="GO" id="GO:0019305">
    <property type="term" value="P:dTDP-rhamnose biosynthetic process"/>
    <property type="evidence" value="ECO:0007669"/>
    <property type="project" value="TreeGrafter"/>
</dbReference>
<comment type="similarity">
    <text evidence="1 2">Belongs to the dTDP-4-dehydrorhamnose reductase family.</text>
</comment>
<keyword evidence="5" id="KW-1185">Reference proteome</keyword>
<accession>A0A938YS65</accession>
<evidence type="ECO:0000313" key="5">
    <source>
        <dbReference type="Proteomes" id="UP000663801"/>
    </source>
</evidence>
<evidence type="ECO:0000259" key="3">
    <source>
        <dbReference type="Pfam" id="PF04321"/>
    </source>
</evidence>
<dbReference type="Pfam" id="PF04321">
    <property type="entry name" value="RmlD_sub_bind"/>
    <property type="match status" value="1"/>
</dbReference>
<dbReference type="GO" id="GO:0005829">
    <property type="term" value="C:cytosol"/>
    <property type="evidence" value="ECO:0007669"/>
    <property type="project" value="TreeGrafter"/>
</dbReference>
<dbReference type="CDD" id="cd05254">
    <property type="entry name" value="dTDP_HR_like_SDR_e"/>
    <property type="match status" value="1"/>
</dbReference>
<dbReference type="PANTHER" id="PTHR10491:SF4">
    <property type="entry name" value="METHIONINE ADENOSYLTRANSFERASE 2 SUBUNIT BETA"/>
    <property type="match status" value="1"/>
</dbReference>
<dbReference type="EMBL" id="JAERWL010000018">
    <property type="protein sequence ID" value="MBM9478504.1"/>
    <property type="molecule type" value="Genomic_DNA"/>
</dbReference>
<dbReference type="InterPro" id="IPR029903">
    <property type="entry name" value="RmlD-like-bd"/>
</dbReference>
<dbReference type="Proteomes" id="UP000663801">
    <property type="component" value="Unassembled WGS sequence"/>
</dbReference>
<dbReference type="InterPro" id="IPR005913">
    <property type="entry name" value="dTDP_dehydrorham_reduct"/>
</dbReference>
<comment type="function">
    <text evidence="2">Catalyzes the reduction of dTDP-6-deoxy-L-lyxo-4-hexulose to yield dTDP-L-rhamnose.</text>
</comment>
<comment type="pathway">
    <text evidence="2">Carbohydrate biosynthesis; dTDP-L-rhamnose biosynthesis.</text>
</comment>
<comment type="caution">
    <text evidence="4">The sequence shown here is derived from an EMBL/GenBank/DDBJ whole genome shotgun (WGS) entry which is preliminary data.</text>
</comment>
<dbReference type="InterPro" id="IPR036291">
    <property type="entry name" value="NAD(P)-bd_dom_sf"/>
</dbReference>
<dbReference type="GO" id="GO:0008831">
    <property type="term" value="F:dTDP-4-dehydrorhamnose reductase activity"/>
    <property type="evidence" value="ECO:0007669"/>
    <property type="project" value="UniProtKB-EC"/>
</dbReference>
<keyword evidence="2 4" id="KW-0560">Oxidoreductase</keyword>
<dbReference type="Gene3D" id="3.90.25.10">
    <property type="entry name" value="UDP-galactose 4-epimerase, domain 1"/>
    <property type="match status" value="1"/>
</dbReference>
<proteinExistence type="inferred from homology"/>
<dbReference type="SUPFAM" id="SSF51735">
    <property type="entry name" value="NAD(P)-binding Rossmann-fold domains"/>
    <property type="match status" value="1"/>
</dbReference>
<dbReference type="EC" id="1.1.1.133" evidence="2"/>
<dbReference type="AlphaFoldDB" id="A0A938YS65"/>
<gene>
    <name evidence="4" type="primary">rfbD</name>
    <name evidence="4" type="ORF">JL107_18795</name>
</gene>
<dbReference type="Gene3D" id="3.40.50.720">
    <property type="entry name" value="NAD(P)-binding Rossmann-like Domain"/>
    <property type="match status" value="1"/>
</dbReference>
<dbReference type="NCBIfam" id="TIGR01214">
    <property type="entry name" value="rmlD"/>
    <property type="match status" value="1"/>
</dbReference>
<dbReference type="PANTHER" id="PTHR10491">
    <property type="entry name" value="DTDP-4-DEHYDRORHAMNOSE REDUCTASE"/>
    <property type="match status" value="1"/>
</dbReference>
<keyword evidence="2" id="KW-0521">NADP</keyword>
<organism evidence="4 5">
    <name type="scientific">Nakamurella flavida</name>
    <dbReference type="NCBI Taxonomy" id="363630"/>
    <lineage>
        <taxon>Bacteria</taxon>
        <taxon>Bacillati</taxon>
        <taxon>Actinomycetota</taxon>
        <taxon>Actinomycetes</taxon>
        <taxon>Nakamurellales</taxon>
        <taxon>Nakamurellaceae</taxon>
        <taxon>Nakamurella</taxon>
    </lineage>
</organism>
<evidence type="ECO:0000256" key="1">
    <source>
        <dbReference type="ARBA" id="ARBA00010944"/>
    </source>
</evidence>
<evidence type="ECO:0000313" key="4">
    <source>
        <dbReference type="EMBL" id="MBM9478504.1"/>
    </source>
</evidence>
<name>A0A938YS65_9ACTN</name>
<evidence type="ECO:0000256" key="2">
    <source>
        <dbReference type="RuleBase" id="RU364082"/>
    </source>
</evidence>
<sequence>MSLLVTGARGQLGSDLVLQASGAGLAVVAFGSADLDITDAAAVDAALGAFADGLPAGGRGVVVNAAAYTAVDNAEDDSERAYRVNETGSANLARSAAARGLGLVHVSTDYVFPGDATTPYEVDAPTGPRSVYGASKLAGEKAVLAAHPDAHVVRTAWVYGAAGNNFVKTMARLEAARPNISVVDDQVGSPTYSADLAAGLLELATRPAGTVPGGVLHLTGGGHTTWCGFARAVFAELGADPTRVGAIASADYPQKAHRPAYSVLSPAAWTAAGLTPLRPWDAALSVALAEHPAAFRPA</sequence>